<dbReference type="Gene3D" id="1.10.1060.10">
    <property type="entry name" value="Alpha-helical ferredoxin"/>
    <property type="match status" value="1"/>
</dbReference>
<dbReference type="InterPro" id="IPR019575">
    <property type="entry name" value="Nuop51_4Fe4S-bd"/>
</dbReference>
<evidence type="ECO:0000313" key="3">
    <source>
        <dbReference type="Proteomes" id="UP000715095"/>
    </source>
</evidence>
<evidence type="ECO:0000259" key="1">
    <source>
        <dbReference type="SMART" id="SM00928"/>
    </source>
</evidence>
<dbReference type="RefSeq" id="WP_205103373.1">
    <property type="nucleotide sequence ID" value="NZ_JACJJC010000012.1"/>
</dbReference>
<dbReference type="InterPro" id="IPR037207">
    <property type="entry name" value="Nuop51_4Fe4S-bd_sf"/>
</dbReference>
<dbReference type="InterPro" id="IPR009051">
    <property type="entry name" value="Helical_ferredxn"/>
</dbReference>
<dbReference type="InterPro" id="IPR036188">
    <property type="entry name" value="FAD/NAD-bd_sf"/>
</dbReference>
<gene>
    <name evidence="2" type="ORF">H6A60_08355</name>
</gene>
<reference evidence="2 3" key="1">
    <citation type="journal article" date="2021" name="Sci. Rep.">
        <title>The distribution of antibiotic resistance genes in chicken gut microbiota commensals.</title>
        <authorList>
            <person name="Juricova H."/>
            <person name="Matiasovicova J."/>
            <person name="Kubasova T."/>
            <person name="Cejkova D."/>
            <person name="Rychlik I."/>
        </authorList>
    </citation>
    <scope>NUCLEOTIDE SEQUENCE [LARGE SCALE GENOMIC DNA]</scope>
    <source>
        <strain evidence="2 3">An829</strain>
    </source>
</reference>
<dbReference type="Pfam" id="PF10589">
    <property type="entry name" value="NADH_4Fe-4S"/>
    <property type="match status" value="1"/>
</dbReference>
<proteinExistence type="predicted"/>
<keyword evidence="3" id="KW-1185">Reference proteome</keyword>
<dbReference type="PRINTS" id="PR00419">
    <property type="entry name" value="ADXRDTASE"/>
</dbReference>
<dbReference type="EMBL" id="JACJJC010000012">
    <property type="protein sequence ID" value="MBM6704491.1"/>
    <property type="molecule type" value="Genomic_DNA"/>
</dbReference>
<dbReference type="SMART" id="SM00928">
    <property type="entry name" value="NADH_4Fe-4S"/>
    <property type="match status" value="1"/>
</dbReference>
<protein>
    <submittedName>
        <fullName evidence="2">FAD-dependent oxidoreductase</fullName>
    </submittedName>
</protein>
<sequence>MDELIYGFWEGRAYDCRRTLNGSAPEGLPITELLSFNAGNAVAGFIGPQGFLVFDPRVTLAEMLRAYYEKAEALSCGRCTPCRMGTVLIREALELAAQGRGSEVDWDHIRAVALNMAETSLCGIGLTTPAALLGALEHFPKMLAEAPEMPQTTRDFYATATAPCIEACPAHVNIPRYIDYIRDGHPELAAGVLLKHYPLVGSCGRVCVRPCEKACVRAQCDGPVAIKDLKRFAADHAGAPIEKLFIDEEAPKQTPVSKRVAVVGAGPAGISCAYHLLKRGHLVDIFEMEAHAGGMARLGIPAYRLPNNLLETETETIERLGGKYYFNRKLGRDFTIDSLFDEGYKAVFLGVGCGLGQYLGLPGEETLVRMPKGYVKGLDFLLDIERVEDLSTLPRLEGGVVVVGCGNVAMDCCRSARRLVAEGSENNITVSYRRTRASAPADPEEITAAIDEGIHFEFLTAPVEIIVENGEVAGIKLVRMAEGEPDASGRRSVRPIPGSEFVVPCKHVIAAIGQKLDRSIFGEADGITFTRRGTIEVDESLQTVREGVFAGGDAAAGPTSLIWGMADGQRAATSIHEYLMTNATGFVARRRMTEMIAATNALSGVKPPRAVVEMKRAKMPHLAPVMRVDNWREVETGLPEDAAVAEAKRCMRCLRLFAVSTLRPIPGKTELEEL</sequence>
<dbReference type="PANTHER" id="PTHR42783">
    <property type="entry name" value="GLUTAMATE SYNTHASE [NADPH] SMALL CHAIN"/>
    <property type="match status" value="1"/>
</dbReference>
<feature type="domain" description="NADH-ubiquinone oxidoreductase 51kDa subunit iron-sulphur binding" evidence="1">
    <location>
        <begin position="61"/>
        <end position="106"/>
    </location>
</feature>
<organism evidence="2 3">
    <name type="scientific">Sutterella massiliensis</name>
    <dbReference type="NCBI Taxonomy" id="1816689"/>
    <lineage>
        <taxon>Bacteria</taxon>
        <taxon>Pseudomonadati</taxon>
        <taxon>Pseudomonadota</taxon>
        <taxon>Betaproteobacteria</taxon>
        <taxon>Burkholderiales</taxon>
        <taxon>Sutterellaceae</taxon>
        <taxon>Sutterella</taxon>
    </lineage>
</organism>
<dbReference type="SUPFAM" id="SSF46548">
    <property type="entry name" value="alpha-helical ferredoxin"/>
    <property type="match status" value="2"/>
</dbReference>
<dbReference type="Pfam" id="PF07992">
    <property type="entry name" value="Pyr_redox_2"/>
    <property type="match status" value="1"/>
</dbReference>
<dbReference type="InterPro" id="IPR028261">
    <property type="entry name" value="DPD_II"/>
</dbReference>
<evidence type="ECO:0000313" key="2">
    <source>
        <dbReference type="EMBL" id="MBM6704491.1"/>
    </source>
</evidence>
<dbReference type="Proteomes" id="UP000715095">
    <property type="component" value="Unassembled WGS sequence"/>
</dbReference>
<dbReference type="PANTHER" id="PTHR42783:SF3">
    <property type="entry name" value="GLUTAMATE SYNTHASE [NADPH] SMALL CHAIN-RELATED"/>
    <property type="match status" value="1"/>
</dbReference>
<name>A0ABS2DT06_9BURK</name>
<dbReference type="InterPro" id="IPR023753">
    <property type="entry name" value="FAD/NAD-binding_dom"/>
</dbReference>
<dbReference type="Gene3D" id="3.50.50.60">
    <property type="entry name" value="FAD/NAD(P)-binding domain"/>
    <property type="match status" value="2"/>
</dbReference>
<dbReference type="SUPFAM" id="SSF51971">
    <property type="entry name" value="Nucleotide-binding domain"/>
    <property type="match status" value="1"/>
</dbReference>
<accession>A0ABS2DT06</accession>
<comment type="caution">
    <text evidence="2">The sequence shown here is derived from an EMBL/GenBank/DDBJ whole genome shotgun (WGS) entry which is preliminary data.</text>
</comment>
<dbReference type="Pfam" id="PF14691">
    <property type="entry name" value="Fer4_20"/>
    <property type="match status" value="1"/>
</dbReference>
<dbReference type="SUPFAM" id="SSF140490">
    <property type="entry name" value="Nqo1C-terminal domain-like"/>
    <property type="match status" value="1"/>
</dbReference>